<protein>
    <submittedName>
        <fullName evidence="2">Uncharacterized protein</fullName>
    </submittedName>
</protein>
<name>A0AAF0DCT4_9EURO</name>
<sequence>METATPPSEGNYASSSGLQHHPSQNHSEFSSSFQPVTGQGLGLTPLPGTQLPQDRNHHDDLDIDLRGVGEFGSLFDLPADLHLDLNEIDRFIRDADVSGWLDLPDQPGQVSSCGALAAQCTESRDSSARPQRPYRASANIPSEPSNTRYRPIAPKLNPKLERKRSIDDIGFDDDENELLSVQGNGPAAKRQCVNRSISPKFSSDGNSISNQPQLRRSASATRQPTDQHLSGYQSDNLPEFSTTSSVDQQNCFNQFQLASPCLTIKSCDGPGNAINSSLEGTRSTFVSLALPEKPSDIANIKPRASEGAVSLPPFSSPGSAFVTPQPSTNLDTGSYQRESSIDSLFDDRDGTPVFDANSVSQPAEKPQYIIPFITNTTGTPISDHLKKVCQIQDKDLLLTQSREAAWFFRQQPNYISPYPQPGGNLGYLPSAPSLHVRSIKASEKEVAIRLSDYRRRLRACMCDRDKYMEELRAHNHVDPVTRKSEYQKLKDEAKYLKRTITRQRKKEEETKKEADYWQKQYTDVASTYNNLCAQFHHLRQLASVLQVRLQRVEQARSFTSPSPMGQGTRPHDLCQPDNSIASTAQTSITTPHQSPPTSGPMTPSVSTQAAPITIDLTSDNNVESSTNQPKQAQNTDSTAPPESQAAQKKLVSAMRQKGYQWLGNKNHMHQCFTHSLSTPPQLQSHGLPGHTIPCATASQKNDRPRRTTKNDVVTGQVSKAAADSQKENQAPSATTGSNAEKTDSNEVARVSGADPEGLGHVNPLGAKTNAHRPTGATFPPAVTEEEVEDEFVRMLERDLEASL</sequence>
<dbReference type="AlphaFoldDB" id="A0AAF0DCT4"/>
<accession>A0AAF0DCT4</accession>
<feature type="compositionally biased region" description="Polar residues" evidence="1">
    <location>
        <begin position="727"/>
        <end position="739"/>
    </location>
</feature>
<dbReference type="Proteomes" id="UP001219355">
    <property type="component" value="Chromosome 1"/>
</dbReference>
<keyword evidence="3" id="KW-1185">Reference proteome</keyword>
<feature type="region of interest" description="Disordered" evidence="1">
    <location>
        <begin position="197"/>
        <end position="244"/>
    </location>
</feature>
<reference evidence="2" key="1">
    <citation type="submission" date="2023-03" db="EMBL/GenBank/DDBJ databases">
        <title>Emydomyces testavorans Genome Sequence.</title>
        <authorList>
            <person name="Hoyer L."/>
        </authorList>
    </citation>
    <scope>NUCLEOTIDE SEQUENCE</scope>
    <source>
        <strain evidence="2">16-2883</strain>
    </source>
</reference>
<evidence type="ECO:0000313" key="3">
    <source>
        <dbReference type="Proteomes" id="UP001219355"/>
    </source>
</evidence>
<feature type="compositionally biased region" description="Polar residues" evidence="1">
    <location>
        <begin position="1"/>
        <end position="36"/>
    </location>
</feature>
<gene>
    <name evidence="2" type="ORF">PRK78_001147</name>
</gene>
<feature type="region of interest" description="Disordered" evidence="1">
    <location>
        <begin position="557"/>
        <end position="606"/>
    </location>
</feature>
<evidence type="ECO:0000313" key="2">
    <source>
        <dbReference type="EMBL" id="WEW55714.1"/>
    </source>
</evidence>
<dbReference type="EMBL" id="CP120627">
    <property type="protein sequence ID" value="WEW55714.1"/>
    <property type="molecule type" value="Genomic_DNA"/>
</dbReference>
<evidence type="ECO:0000256" key="1">
    <source>
        <dbReference type="SAM" id="MobiDB-lite"/>
    </source>
</evidence>
<feature type="compositionally biased region" description="Low complexity" evidence="1">
    <location>
        <begin position="579"/>
        <end position="590"/>
    </location>
</feature>
<feature type="compositionally biased region" description="Polar residues" evidence="1">
    <location>
        <begin position="619"/>
        <end position="646"/>
    </location>
</feature>
<feature type="region of interest" description="Disordered" evidence="1">
    <location>
        <begin position="672"/>
        <end position="785"/>
    </location>
</feature>
<feature type="region of interest" description="Disordered" evidence="1">
    <location>
        <begin position="619"/>
        <end position="652"/>
    </location>
</feature>
<feature type="compositionally biased region" description="Basic and acidic residues" evidence="1">
    <location>
        <begin position="700"/>
        <end position="709"/>
    </location>
</feature>
<feature type="region of interest" description="Disordered" evidence="1">
    <location>
        <begin position="316"/>
        <end position="342"/>
    </location>
</feature>
<feature type="region of interest" description="Disordered" evidence="1">
    <location>
        <begin position="1"/>
        <end position="58"/>
    </location>
</feature>
<feature type="compositionally biased region" description="Polar residues" evidence="1">
    <location>
        <begin position="139"/>
        <end position="148"/>
    </location>
</feature>
<feature type="compositionally biased region" description="Polar residues" evidence="1">
    <location>
        <begin position="672"/>
        <end position="684"/>
    </location>
</feature>
<feature type="compositionally biased region" description="Low complexity" evidence="1">
    <location>
        <begin position="42"/>
        <end position="53"/>
    </location>
</feature>
<proteinExistence type="predicted"/>
<feature type="region of interest" description="Disordered" evidence="1">
    <location>
        <begin position="121"/>
        <end position="161"/>
    </location>
</feature>
<organism evidence="2 3">
    <name type="scientific">Emydomyces testavorans</name>
    <dbReference type="NCBI Taxonomy" id="2070801"/>
    <lineage>
        <taxon>Eukaryota</taxon>
        <taxon>Fungi</taxon>
        <taxon>Dikarya</taxon>
        <taxon>Ascomycota</taxon>
        <taxon>Pezizomycotina</taxon>
        <taxon>Eurotiomycetes</taxon>
        <taxon>Eurotiomycetidae</taxon>
        <taxon>Onygenales</taxon>
        <taxon>Nannizziopsiaceae</taxon>
        <taxon>Emydomyces</taxon>
    </lineage>
</organism>